<comment type="caution">
    <text evidence="1">The sequence shown here is derived from an EMBL/GenBank/DDBJ whole genome shotgun (WGS) entry which is preliminary data.</text>
</comment>
<evidence type="ECO:0000313" key="1">
    <source>
        <dbReference type="EMBL" id="KAJ3091543.1"/>
    </source>
</evidence>
<dbReference type="AlphaFoldDB" id="A0AAD5XC93"/>
<organism evidence="1 2">
    <name type="scientific">Physocladia obscura</name>
    <dbReference type="NCBI Taxonomy" id="109957"/>
    <lineage>
        <taxon>Eukaryota</taxon>
        <taxon>Fungi</taxon>
        <taxon>Fungi incertae sedis</taxon>
        <taxon>Chytridiomycota</taxon>
        <taxon>Chytridiomycota incertae sedis</taxon>
        <taxon>Chytridiomycetes</taxon>
        <taxon>Chytridiales</taxon>
        <taxon>Chytriomycetaceae</taxon>
        <taxon>Physocladia</taxon>
    </lineage>
</organism>
<dbReference type="Proteomes" id="UP001211907">
    <property type="component" value="Unassembled WGS sequence"/>
</dbReference>
<sequence>MLAKDSEHAASGNTVDAAIQFLDDINRSLKATNFLEPNAKNTLYTPLLSGQITNIPTINVDSYSDALNFENDFFSMSHFLMSPIPPLPPPPPDFIRVRVSPLIPSTPTAANLTSMILAGGDTHFNRILEATPLTMGQTLSVPVIGNFLSSSAMLSPASDLSTVTSFDMDTFLSNGRNEEQQQQQMLGFIGSTDPCPQISQIMTYGRKDTPTNFKFARNFTSHQDLYIQKYPTHAQLLNQQHQQILQQQQLFEQKQLLEKQTKEQQFLLLRQNLQQQHLNDQTSKRTPPQCSATETDFLLSPIPAVTVDLLQTIRRERSTSNSEPRDFQRNNHLDQSDALFLDWGCQNFAKNAIMDQQNKVAASDFTAAENKIIIGENGCF</sequence>
<proteinExistence type="predicted"/>
<dbReference type="EMBL" id="JADGJH010003357">
    <property type="protein sequence ID" value="KAJ3091543.1"/>
    <property type="molecule type" value="Genomic_DNA"/>
</dbReference>
<name>A0AAD5XC93_9FUNG</name>
<keyword evidence="2" id="KW-1185">Reference proteome</keyword>
<accession>A0AAD5XC93</accession>
<evidence type="ECO:0000313" key="2">
    <source>
        <dbReference type="Proteomes" id="UP001211907"/>
    </source>
</evidence>
<gene>
    <name evidence="1" type="ORF">HK100_007149</name>
</gene>
<protein>
    <submittedName>
        <fullName evidence="1">Uncharacterized protein</fullName>
    </submittedName>
</protein>
<reference evidence="1" key="1">
    <citation type="submission" date="2020-05" db="EMBL/GenBank/DDBJ databases">
        <title>Phylogenomic resolution of chytrid fungi.</title>
        <authorList>
            <person name="Stajich J.E."/>
            <person name="Amses K."/>
            <person name="Simmons R."/>
            <person name="Seto K."/>
            <person name="Myers J."/>
            <person name="Bonds A."/>
            <person name="Quandt C.A."/>
            <person name="Barry K."/>
            <person name="Liu P."/>
            <person name="Grigoriev I."/>
            <person name="Longcore J.E."/>
            <person name="James T.Y."/>
        </authorList>
    </citation>
    <scope>NUCLEOTIDE SEQUENCE</scope>
    <source>
        <strain evidence="1">JEL0513</strain>
    </source>
</reference>